<evidence type="ECO:0000256" key="1">
    <source>
        <dbReference type="SAM" id="MobiDB-lite"/>
    </source>
</evidence>
<feature type="compositionally biased region" description="Low complexity" evidence="1">
    <location>
        <begin position="116"/>
        <end position="133"/>
    </location>
</feature>
<reference evidence="2 3" key="1">
    <citation type="submission" date="2018-10" db="EMBL/GenBank/DDBJ databases">
        <title>Genome sequencing of Pedobacter jejuensis TNB23.</title>
        <authorList>
            <person name="Cho Y.-J."/>
            <person name="Cho A."/>
            <person name="Kim O.-S."/>
        </authorList>
    </citation>
    <scope>NUCLEOTIDE SEQUENCE [LARGE SCALE GENOMIC DNA]</scope>
    <source>
        <strain evidence="2 3">TNB23</strain>
    </source>
</reference>
<evidence type="ECO:0000313" key="2">
    <source>
        <dbReference type="EMBL" id="RNL56541.1"/>
    </source>
</evidence>
<comment type="caution">
    <text evidence="2">The sequence shown here is derived from an EMBL/GenBank/DDBJ whole genome shotgun (WGS) entry which is preliminary data.</text>
</comment>
<name>A0A3N0C2C0_9SPHI</name>
<dbReference type="EMBL" id="RBEE01000002">
    <property type="protein sequence ID" value="RNL56541.1"/>
    <property type="molecule type" value="Genomic_DNA"/>
</dbReference>
<accession>A0A3N0C2C0</accession>
<feature type="region of interest" description="Disordered" evidence="1">
    <location>
        <begin position="107"/>
        <end position="154"/>
    </location>
</feature>
<evidence type="ECO:0000313" key="3">
    <source>
        <dbReference type="Proteomes" id="UP000274046"/>
    </source>
</evidence>
<gene>
    <name evidence="2" type="ORF">D7004_01240</name>
</gene>
<feature type="compositionally biased region" description="Basic residues" evidence="1">
    <location>
        <begin position="145"/>
        <end position="154"/>
    </location>
</feature>
<protein>
    <submittedName>
        <fullName evidence="2">Uncharacterized protein</fullName>
    </submittedName>
</protein>
<keyword evidence="3" id="KW-1185">Reference proteome</keyword>
<organism evidence="2 3">
    <name type="scientific">Pedobacter jejuensis</name>
    <dbReference type="NCBI Taxonomy" id="1268550"/>
    <lineage>
        <taxon>Bacteria</taxon>
        <taxon>Pseudomonadati</taxon>
        <taxon>Bacteroidota</taxon>
        <taxon>Sphingobacteriia</taxon>
        <taxon>Sphingobacteriales</taxon>
        <taxon>Sphingobacteriaceae</taxon>
        <taxon>Pedobacter</taxon>
    </lineage>
</organism>
<sequence>MLSSCTTNYYLTVSDTETPIYSTANGYDQQGLIEAGKAFIYSGTSRRTPTKYGMISGYSPRIVAWKPLRKLSKKQLELLAFTNDYGYTYDGVPISSYRYGRLAPTSPTYTPSRSYGSGSTKTTKSTGGTVHVKGYTRKDGTYVKPHTRSAPRRH</sequence>
<proteinExistence type="predicted"/>
<dbReference type="AlphaFoldDB" id="A0A3N0C2C0"/>
<dbReference type="Proteomes" id="UP000274046">
    <property type="component" value="Unassembled WGS sequence"/>
</dbReference>